<dbReference type="PROSITE" id="PS51005">
    <property type="entry name" value="NAC"/>
    <property type="match status" value="1"/>
</dbReference>
<dbReference type="Gene3D" id="2.170.150.80">
    <property type="entry name" value="NAC domain"/>
    <property type="match status" value="1"/>
</dbReference>
<dbReference type="InterPro" id="IPR036093">
    <property type="entry name" value="NAC_dom_sf"/>
</dbReference>
<dbReference type="Proteomes" id="UP001157418">
    <property type="component" value="Unassembled WGS sequence"/>
</dbReference>
<dbReference type="PANTHER" id="PTHR31744:SF232">
    <property type="entry name" value="TRANSCRIPTION FACTOR NAM FAMILY"/>
    <property type="match status" value="1"/>
</dbReference>
<keyword evidence="4" id="KW-0539">Nucleus</keyword>
<dbReference type="PANTHER" id="PTHR31744">
    <property type="entry name" value="PROTEIN CUP-SHAPED COTYLEDON 2-RELATED"/>
    <property type="match status" value="1"/>
</dbReference>
<dbReference type="GO" id="GO:0003677">
    <property type="term" value="F:DNA binding"/>
    <property type="evidence" value="ECO:0007669"/>
    <property type="project" value="UniProtKB-KW"/>
</dbReference>
<evidence type="ECO:0000256" key="4">
    <source>
        <dbReference type="ARBA" id="ARBA00023242"/>
    </source>
</evidence>
<keyword evidence="8" id="KW-1185">Reference proteome</keyword>
<gene>
    <name evidence="7" type="ORF">LVIROSA_LOCUS36992</name>
</gene>
<keyword evidence="1" id="KW-0805">Transcription regulation</keyword>
<dbReference type="SUPFAM" id="SSF101941">
    <property type="entry name" value="NAC domain"/>
    <property type="match status" value="1"/>
</dbReference>
<evidence type="ECO:0000256" key="1">
    <source>
        <dbReference type="ARBA" id="ARBA00023015"/>
    </source>
</evidence>
<evidence type="ECO:0000256" key="5">
    <source>
        <dbReference type="SAM" id="MobiDB-lite"/>
    </source>
</evidence>
<dbReference type="InterPro" id="IPR003441">
    <property type="entry name" value="NAC-dom"/>
</dbReference>
<evidence type="ECO:0000313" key="8">
    <source>
        <dbReference type="Proteomes" id="UP001157418"/>
    </source>
</evidence>
<accession>A0AAU9PN30</accession>
<sequence length="425" mass="46879">MVGSVIRFWGLWNTRGLGQVYCHSIKPPSSALRTSHFHHTASSKFLAPPASLSFSGNKCLLPPPAHIIGYILFFVSMERSSLIPGFRFHPTDHELVMYYLKRKLLGKRIIVNAVAEVNIYEFSPWDLPDKSSLKSGDLEWFFFCPKSKKYSSGARSNRATESGFWKATGKDRKVEYKGRIVARIKTLVFHLKTASDGQRTNWVMHEYNMEDQKLADEGVIQDMYVLCKIFEKEGAGPKNGAQYGAPFNEEEWDDDVASCSGPTNKPDYKQKGPLTLSLTEQGSSTVTYSANETVNYKQKGPAVTISKTLPQSTCTLTEPGPSSSANAIDTPGNDDDVMLYEDLASILGVPTGGLNSNNKDKGVEVKGVGPNENEGIFGDLVNLVNLDDFVGAELNRFETDGGEYTLGMMMGADDLDVDLGRFCVD</sequence>
<keyword evidence="2" id="KW-0238">DNA-binding</keyword>
<feature type="domain" description="NAC" evidence="6">
    <location>
        <begin position="82"/>
        <end position="232"/>
    </location>
</feature>
<organism evidence="7 8">
    <name type="scientific">Lactuca virosa</name>
    <dbReference type="NCBI Taxonomy" id="75947"/>
    <lineage>
        <taxon>Eukaryota</taxon>
        <taxon>Viridiplantae</taxon>
        <taxon>Streptophyta</taxon>
        <taxon>Embryophyta</taxon>
        <taxon>Tracheophyta</taxon>
        <taxon>Spermatophyta</taxon>
        <taxon>Magnoliopsida</taxon>
        <taxon>eudicotyledons</taxon>
        <taxon>Gunneridae</taxon>
        <taxon>Pentapetalae</taxon>
        <taxon>asterids</taxon>
        <taxon>campanulids</taxon>
        <taxon>Asterales</taxon>
        <taxon>Asteraceae</taxon>
        <taxon>Cichorioideae</taxon>
        <taxon>Cichorieae</taxon>
        <taxon>Lactucinae</taxon>
        <taxon>Lactuca</taxon>
    </lineage>
</organism>
<evidence type="ECO:0000313" key="7">
    <source>
        <dbReference type="EMBL" id="CAH1451645.1"/>
    </source>
</evidence>
<dbReference type="Pfam" id="PF02365">
    <property type="entry name" value="NAM"/>
    <property type="match status" value="1"/>
</dbReference>
<keyword evidence="3" id="KW-0804">Transcription</keyword>
<comment type="caution">
    <text evidence="7">The sequence shown here is derived from an EMBL/GenBank/DDBJ whole genome shotgun (WGS) entry which is preliminary data.</text>
</comment>
<feature type="region of interest" description="Disordered" evidence="5">
    <location>
        <begin position="254"/>
        <end position="273"/>
    </location>
</feature>
<dbReference type="EMBL" id="CAKMRJ010005745">
    <property type="protein sequence ID" value="CAH1451645.1"/>
    <property type="molecule type" value="Genomic_DNA"/>
</dbReference>
<name>A0AAU9PN30_9ASTR</name>
<evidence type="ECO:0000259" key="6">
    <source>
        <dbReference type="PROSITE" id="PS51005"/>
    </source>
</evidence>
<proteinExistence type="predicted"/>
<dbReference type="AlphaFoldDB" id="A0AAU9PN30"/>
<evidence type="ECO:0000256" key="3">
    <source>
        <dbReference type="ARBA" id="ARBA00023163"/>
    </source>
</evidence>
<protein>
    <recommendedName>
        <fullName evidence="6">NAC domain-containing protein</fullName>
    </recommendedName>
</protein>
<dbReference type="GO" id="GO:0006355">
    <property type="term" value="P:regulation of DNA-templated transcription"/>
    <property type="evidence" value="ECO:0007669"/>
    <property type="project" value="InterPro"/>
</dbReference>
<reference evidence="7 8" key="1">
    <citation type="submission" date="2022-01" db="EMBL/GenBank/DDBJ databases">
        <authorList>
            <person name="Xiong W."/>
            <person name="Schranz E."/>
        </authorList>
    </citation>
    <scope>NUCLEOTIDE SEQUENCE [LARGE SCALE GENOMIC DNA]</scope>
</reference>
<evidence type="ECO:0000256" key="2">
    <source>
        <dbReference type="ARBA" id="ARBA00023125"/>
    </source>
</evidence>